<dbReference type="GeneID" id="35431448"/>
<name>A0ABZ0NVH4_CERBT</name>
<sequence length="674" mass="70532">MCYAILREPWALLGLLALNGVNKGIRLVEIAISRTALETATSTTSTLQGKSSSIRSTMGSRSLLLWALFMFTCRCTSSQYFNTTQRTVTSDSAETTSSADSRYIAPYATHRRYVWTLATWRGINSAVNFVTVGTVFVGVDPAASTASTTTIFHSEYRNKSVELWTRTDTNSDGTVTATATDLSGREITLAYPTAYNTIDARVTWAVLTPSKTDSSTCCWYNFVSATPQTPIVSPAPNTAADVDDPQGLKYTLTYLSRDNRYNIPNEQLQFPLPAAVTDAPMCIADLCGIRGGGIPRTHISVGTTQSYLLATTTTTLTGIGTQFQVLPTPQLPHHTLAVVPAPTIPIVTSSPGTLAESRAVDEPAIPTSQVPGDASVHGPGPQQPPQKSVSQSSPLPITFNSVTLQPQASAVIIEGQTLTLGSALTLGSGPLATTVALHKSDSSIILQINDKASTIQLFPTPKPALMDHHLPPSFTMGPQVITANSESQYIIQGETLTPGSRIVIAGSTISLAPNAQTLVINGQTQTQVAAANITPAPKLTIGSMVFTADPSSKFVIEGQTLQPGGAPIVLDGGKTTVSLASNGAQIVVNGRTTDLQPNGAAASITVGSTMYTANADGRYVVDGRTLVPGGSAITVHGTTLSLGSGGRYIVVDGKTETVAQSTSGGDEAEGDNGQ</sequence>
<organism evidence="2 3">
    <name type="scientific">Cercospora beticola</name>
    <name type="common">Sugarbeet leaf spot fungus</name>
    <dbReference type="NCBI Taxonomy" id="122368"/>
    <lineage>
        <taxon>Eukaryota</taxon>
        <taxon>Fungi</taxon>
        <taxon>Dikarya</taxon>
        <taxon>Ascomycota</taxon>
        <taxon>Pezizomycotina</taxon>
        <taxon>Dothideomycetes</taxon>
        <taxon>Dothideomycetidae</taxon>
        <taxon>Mycosphaerellales</taxon>
        <taxon>Mycosphaerellaceae</taxon>
        <taxon>Cercospora</taxon>
    </lineage>
</organism>
<gene>
    <name evidence="2" type="ORF">RHO25_008248</name>
</gene>
<feature type="region of interest" description="Disordered" evidence="1">
    <location>
        <begin position="364"/>
        <end position="394"/>
    </location>
</feature>
<dbReference type="EMBL" id="CP134188">
    <property type="protein sequence ID" value="WPB03608.1"/>
    <property type="molecule type" value="Genomic_DNA"/>
</dbReference>
<reference evidence="2 3" key="1">
    <citation type="submission" date="2023-09" db="EMBL/GenBank/DDBJ databases">
        <title>Complete-Gapless Cercospora beticola genome.</title>
        <authorList>
            <person name="Wyatt N.A."/>
            <person name="Spanner R.E."/>
            <person name="Bolton M.D."/>
        </authorList>
    </citation>
    <scope>NUCLEOTIDE SEQUENCE [LARGE SCALE GENOMIC DNA]</scope>
    <source>
        <strain evidence="2">Cb09-40</strain>
    </source>
</reference>
<protein>
    <submittedName>
        <fullName evidence="2">Uncharacterized protein</fullName>
    </submittedName>
</protein>
<keyword evidence="3" id="KW-1185">Reference proteome</keyword>
<evidence type="ECO:0000313" key="2">
    <source>
        <dbReference type="EMBL" id="WPB03608.1"/>
    </source>
</evidence>
<dbReference type="Proteomes" id="UP001302367">
    <property type="component" value="Chromosome 5"/>
</dbReference>
<accession>A0ABZ0NVH4</accession>
<evidence type="ECO:0000313" key="3">
    <source>
        <dbReference type="Proteomes" id="UP001302367"/>
    </source>
</evidence>
<feature type="compositionally biased region" description="Low complexity" evidence="1">
    <location>
        <begin position="385"/>
        <end position="394"/>
    </location>
</feature>
<dbReference type="RefSeq" id="XP_023449447.2">
    <property type="nucleotide sequence ID" value="XM_023600387.2"/>
</dbReference>
<proteinExistence type="predicted"/>
<evidence type="ECO:0000256" key="1">
    <source>
        <dbReference type="SAM" id="MobiDB-lite"/>
    </source>
</evidence>